<dbReference type="EMBL" id="JAODUP010000875">
    <property type="protein sequence ID" value="KAK2143121.1"/>
    <property type="molecule type" value="Genomic_DNA"/>
</dbReference>
<evidence type="ECO:0000256" key="1">
    <source>
        <dbReference type="ARBA" id="ARBA00004141"/>
    </source>
</evidence>
<organism evidence="7 8">
    <name type="scientific">Paralvinella palmiformis</name>
    <dbReference type="NCBI Taxonomy" id="53620"/>
    <lineage>
        <taxon>Eukaryota</taxon>
        <taxon>Metazoa</taxon>
        <taxon>Spiralia</taxon>
        <taxon>Lophotrochozoa</taxon>
        <taxon>Annelida</taxon>
        <taxon>Polychaeta</taxon>
        <taxon>Sedentaria</taxon>
        <taxon>Canalipalpata</taxon>
        <taxon>Terebellida</taxon>
        <taxon>Terebelliformia</taxon>
        <taxon>Alvinellidae</taxon>
        <taxon>Paralvinella</taxon>
    </lineage>
</organism>
<evidence type="ECO:0000313" key="7">
    <source>
        <dbReference type="EMBL" id="KAK2143121.1"/>
    </source>
</evidence>
<dbReference type="InterPro" id="IPR006696">
    <property type="entry name" value="DUF423"/>
</dbReference>
<comment type="caution">
    <text evidence="7">The sequence shown here is derived from an EMBL/GenBank/DDBJ whole genome shotgun (WGS) entry which is preliminary data.</text>
</comment>
<evidence type="ECO:0000256" key="5">
    <source>
        <dbReference type="ARBA" id="ARBA00023136"/>
    </source>
</evidence>
<keyword evidence="3 6" id="KW-0812">Transmembrane</keyword>
<dbReference type="GO" id="GO:0016020">
    <property type="term" value="C:membrane"/>
    <property type="evidence" value="ECO:0007669"/>
    <property type="project" value="UniProtKB-SubCell"/>
</dbReference>
<dbReference type="Pfam" id="PF04241">
    <property type="entry name" value="DUF423"/>
    <property type="match status" value="1"/>
</dbReference>
<evidence type="ECO:0000256" key="2">
    <source>
        <dbReference type="ARBA" id="ARBA00006208"/>
    </source>
</evidence>
<evidence type="ECO:0000256" key="4">
    <source>
        <dbReference type="ARBA" id="ARBA00022989"/>
    </source>
</evidence>
<feature type="transmembrane region" description="Helical" evidence="6">
    <location>
        <begin position="107"/>
        <end position="126"/>
    </location>
</feature>
<keyword evidence="5 6" id="KW-0472">Membrane</keyword>
<protein>
    <submittedName>
        <fullName evidence="7">Uncharacterized protein</fullName>
    </submittedName>
</protein>
<proteinExistence type="inferred from homology"/>
<evidence type="ECO:0000256" key="6">
    <source>
        <dbReference type="SAM" id="Phobius"/>
    </source>
</evidence>
<comment type="subcellular location">
    <subcellularLocation>
        <location evidence="1">Membrane</location>
        <topology evidence="1">Multi-pass membrane protein</topology>
    </subcellularLocation>
</comment>
<keyword evidence="8" id="KW-1185">Reference proteome</keyword>
<name>A0AAD9IYW4_9ANNE</name>
<reference evidence="7" key="1">
    <citation type="journal article" date="2023" name="Mol. Biol. Evol.">
        <title>Third-Generation Sequencing Reveals the Adaptive Role of the Epigenome in Three Deep-Sea Polychaetes.</title>
        <authorList>
            <person name="Perez M."/>
            <person name="Aroh O."/>
            <person name="Sun Y."/>
            <person name="Lan Y."/>
            <person name="Juniper S.K."/>
            <person name="Young C.R."/>
            <person name="Angers B."/>
            <person name="Qian P.Y."/>
        </authorList>
    </citation>
    <scope>NUCLEOTIDE SEQUENCE</scope>
    <source>
        <strain evidence="7">P08H-3</strain>
    </source>
</reference>
<evidence type="ECO:0000313" key="8">
    <source>
        <dbReference type="Proteomes" id="UP001208570"/>
    </source>
</evidence>
<dbReference type="PANTHER" id="PTHR43461">
    <property type="entry name" value="TRANSMEMBRANE PROTEIN 256"/>
    <property type="match status" value="1"/>
</dbReference>
<dbReference type="Proteomes" id="UP001208570">
    <property type="component" value="Unassembled WGS sequence"/>
</dbReference>
<dbReference type="PANTHER" id="PTHR43461:SF1">
    <property type="entry name" value="TRANSMEMBRANE PROTEIN 256"/>
    <property type="match status" value="1"/>
</dbReference>
<evidence type="ECO:0000256" key="3">
    <source>
        <dbReference type="ARBA" id="ARBA00022692"/>
    </source>
</evidence>
<dbReference type="AlphaFoldDB" id="A0AAD9IYW4"/>
<gene>
    <name evidence="7" type="ORF">LSH36_875g01063</name>
</gene>
<keyword evidence="4 6" id="KW-1133">Transmembrane helix</keyword>
<comment type="similarity">
    <text evidence="2">Belongs to the TMEM256 family.</text>
</comment>
<sequence length="155" mass="16447">MSDFITETGKLLGNLGGTIVNWLPSTKDVQTVVVKEVKTMTVIPASIFFRLAGLSGAIAVGIGAYGAHAFRDSGATEEQKRTFETASRYHFFHTLALLAVPLAGKPVLVGSLLVTGMTVFCGTCYISALTGNSSLNRFTPYGGMTLIAAWASMMF</sequence>
<accession>A0AAD9IYW4</accession>
<feature type="transmembrane region" description="Helical" evidence="6">
    <location>
        <begin position="47"/>
        <end position="67"/>
    </location>
</feature>